<dbReference type="GO" id="GO:0016757">
    <property type="term" value="F:glycosyltransferase activity"/>
    <property type="evidence" value="ECO:0007669"/>
    <property type="project" value="InterPro"/>
</dbReference>
<dbReference type="Pfam" id="PF13439">
    <property type="entry name" value="Glyco_transf_4"/>
    <property type="match status" value="1"/>
</dbReference>
<dbReference type="PANTHER" id="PTHR46401:SF2">
    <property type="entry name" value="GLYCOSYLTRANSFERASE WBBK-RELATED"/>
    <property type="match status" value="1"/>
</dbReference>
<dbReference type="RefSeq" id="WP_048049187.1">
    <property type="nucleotide sequence ID" value="NZ_JJQI01000072.1"/>
</dbReference>
<dbReference type="InterPro" id="IPR028098">
    <property type="entry name" value="Glyco_trans_4-like_N"/>
</dbReference>
<evidence type="ECO:0000259" key="2">
    <source>
        <dbReference type="Pfam" id="PF00534"/>
    </source>
</evidence>
<dbReference type="SUPFAM" id="SSF53756">
    <property type="entry name" value="UDP-Glycosyltransferase/glycogen phosphorylase"/>
    <property type="match status" value="1"/>
</dbReference>
<keyword evidence="1" id="KW-0808">Transferase</keyword>
<proteinExistence type="predicted"/>
<accession>A0A0F8MJS3</accession>
<evidence type="ECO:0000313" key="4">
    <source>
        <dbReference type="EMBL" id="KKH38752.1"/>
    </source>
</evidence>
<sequence>MMKIAIFTGTISLQKENTDVRRLYITERLKYFSLSDIELEIITPQVNGYILPQFKNIKYNMYKSKNKKHLRLISAIVYSSSKLVKLDCKLMHCYTHQAAIIAWSINYFRKQKYFIIFEPMGLAYEESKLDKKLSLKVKILRPFVKFEEKFIFRKSDSIVVYTNILKNYVSQKFDVTAEKIHVIPHGVNSNTPNLTDKLEKSSILNKLNIPEMNKIVLYAGSLSELHGISLLIEAINCLNKKRQDVSFLILGKGVLENKLKYWIKESKLTNAHLLGFIPSEKMGLYLSLADILLIPHAKCMQTELDQPTKLFEYLASGKPIVSFNLKAISEVVGDNAILVEPDNPQAFADGILTLLDNESLCKNLGEKGKVIVKDYSWEISAKKQYNLYKHLYKDYIKN</sequence>
<dbReference type="Gene3D" id="3.40.50.2000">
    <property type="entry name" value="Glycogen Phosphorylase B"/>
    <property type="match status" value="2"/>
</dbReference>
<evidence type="ECO:0000313" key="5">
    <source>
        <dbReference type="Proteomes" id="UP000034672"/>
    </source>
</evidence>
<dbReference type="CDD" id="cd03794">
    <property type="entry name" value="GT4_WbuB-like"/>
    <property type="match status" value="1"/>
</dbReference>
<feature type="domain" description="Glycosyltransferase subfamily 4-like N-terminal" evidence="3">
    <location>
        <begin position="36"/>
        <end position="189"/>
    </location>
</feature>
<dbReference type="EMBL" id="JJQI01000072">
    <property type="protein sequence ID" value="KKH38752.1"/>
    <property type="molecule type" value="Genomic_DNA"/>
</dbReference>
<reference evidence="4 5" key="1">
    <citation type="journal article" date="2015" name="ISME J.">
        <title>Genomic and phenotypic differentiation among Methanosarcina mazei populations from Columbia River sediment.</title>
        <authorList>
            <person name="Youngblut N.D."/>
            <person name="Wirth J.S."/>
            <person name="Henriksen J.R."/>
            <person name="Smith M."/>
            <person name="Simon H."/>
            <person name="Metcalf W.W."/>
            <person name="Whitaker R.J."/>
        </authorList>
    </citation>
    <scope>NUCLEOTIDE SEQUENCE [LARGE SCALE GENOMIC DNA]</scope>
    <source>
        <strain evidence="4 5">1.H.A.1A.4</strain>
    </source>
</reference>
<gene>
    <name evidence="4" type="ORF">DU71_13690</name>
</gene>
<dbReference type="AlphaFoldDB" id="A0A0F8MJS3"/>
<protein>
    <recommendedName>
        <fullName evidence="6">Glycosyl transferase family 1 domain-containing protein</fullName>
    </recommendedName>
</protein>
<evidence type="ECO:0000259" key="3">
    <source>
        <dbReference type="Pfam" id="PF13439"/>
    </source>
</evidence>
<comment type="caution">
    <text evidence="4">The sequence shown here is derived from an EMBL/GenBank/DDBJ whole genome shotgun (WGS) entry which is preliminary data.</text>
</comment>
<feature type="domain" description="Glycosyl transferase family 1" evidence="2">
    <location>
        <begin position="203"/>
        <end position="369"/>
    </location>
</feature>
<evidence type="ECO:0000256" key="1">
    <source>
        <dbReference type="ARBA" id="ARBA00022679"/>
    </source>
</evidence>
<dbReference type="InterPro" id="IPR001296">
    <property type="entry name" value="Glyco_trans_1"/>
</dbReference>
<organism evidence="4 5">
    <name type="scientific">Methanosarcina mazei</name>
    <name type="common">Methanosarcina frisia</name>
    <dbReference type="NCBI Taxonomy" id="2209"/>
    <lineage>
        <taxon>Archaea</taxon>
        <taxon>Methanobacteriati</taxon>
        <taxon>Methanobacteriota</taxon>
        <taxon>Stenosarchaea group</taxon>
        <taxon>Methanomicrobia</taxon>
        <taxon>Methanosarcinales</taxon>
        <taxon>Methanosarcinaceae</taxon>
        <taxon>Methanosarcina</taxon>
    </lineage>
</organism>
<dbReference type="Pfam" id="PF00534">
    <property type="entry name" value="Glycos_transf_1"/>
    <property type="match status" value="1"/>
</dbReference>
<evidence type="ECO:0008006" key="6">
    <source>
        <dbReference type="Google" id="ProtNLM"/>
    </source>
</evidence>
<name>A0A0F8MJS3_METMZ</name>
<dbReference type="PATRIC" id="fig|2209.52.peg.2972"/>
<dbReference type="Proteomes" id="UP000034672">
    <property type="component" value="Unassembled WGS sequence"/>
</dbReference>
<dbReference type="PANTHER" id="PTHR46401">
    <property type="entry name" value="GLYCOSYLTRANSFERASE WBBK-RELATED"/>
    <property type="match status" value="1"/>
</dbReference>